<dbReference type="Proteomes" id="UP000265100">
    <property type="component" value="Chromosome 6"/>
</dbReference>
<dbReference type="Ensembl" id="ENSACLT00000083167.1">
    <property type="protein sequence ID" value="ENSACLP00000053980.1"/>
    <property type="gene ID" value="ENSACLG00000025098.2"/>
</dbReference>
<gene>
    <name evidence="3" type="primary">GDE1</name>
</gene>
<feature type="domain" description="GP-PDE" evidence="2">
    <location>
        <begin position="68"/>
        <end position="348"/>
    </location>
</feature>
<dbReference type="InterPro" id="IPR030395">
    <property type="entry name" value="GP_PDE_dom"/>
</dbReference>
<dbReference type="AlphaFoldDB" id="A0AAX7TCG7"/>
<organism evidence="3 4">
    <name type="scientific">Astatotilapia calliptera</name>
    <name type="common">Eastern happy</name>
    <name type="synonym">Chromis callipterus</name>
    <dbReference type="NCBI Taxonomy" id="8154"/>
    <lineage>
        <taxon>Eukaryota</taxon>
        <taxon>Metazoa</taxon>
        <taxon>Chordata</taxon>
        <taxon>Craniata</taxon>
        <taxon>Vertebrata</taxon>
        <taxon>Euteleostomi</taxon>
        <taxon>Actinopterygii</taxon>
        <taxon>Neopterygii</taxon>
        <taxon>Teleostei</taxon>
        <taxon>Neoteleostei</taxon>
        <taxon>Acanthomorphata</taxon>
        <taxon>Ovalentaria</taxon>
        <taxon>Cichlomorphae</taxon>
        <taxon>Cichliformes</taxon>
        <taxon>Cichlidae</taxon>
        <taxon>African cichlids</taxon>
        <taxon>Pseudocrenilabrinae</taxon>
        <taxon>Haplochromini</taxon>
        <taxon>Astatotilapia</taxon>
    </lineage>
</organism>
<dbReference type="PANTHER" id="PTHR46320">
    <property type="entry name" value="GLYCEROPHOSPHODIESTER PHOSPHODIESTERASE 1"/>
    <property type="match status" value="1"/>
</dbReference>
<keyword evidence="4" id="KW-1185">Reference proteome</keyword>
<reference evidence="4" key="2">
    <citation type="submission" date="2023-03" db="EMBL/GenBank/DDBJ databases">
        <authorList>
            <consortium name="Wellcome Sanger Institute Data Sharing"/>
        </authorList>
    </citation>
    <scope>NUCLEOTIDE SEQUENCE [LARGE SCALE GENOMIC DNA]</scope>
</reference>
<comment type="similarity">
    <text evidence="1">Belongs to the glycerophosphoryl diester phosphodiesterase family.</text>
</comment>
<dbReference type="GO" id="GO:0006644">
    <property type="term" value="P:phospholipid metabolic process"/>
    <property type="evidence" value="ECO:0007669"/>
    <property type="project" value="TreeGrafter"/>
</dbReference>
<dbReference type="InterPro" id="IPR017946">
    <property type="entry name" value="PLC-like_Pdiesterase_TIM-brl"/>
</dbReference>
<dbReference type="CDD" id="cd08573">
    <property type="entry name" value="GDPD_GDE1"/>
    <property type="match status" value="1"/>
</dbReference>
<evidence type="ECO:0000313" key="4">
    <source>
        <dbReference type="Proteomes" id="UP000265100"/>
    </source>
</evidence>
<reference evidence="3 4" key="1">
    <citation type="submission" date="2018-05" db="EMBL/GenBank/DDBJ databases">
        <authorList>
            <person name="Datahose"/>
        </authorList>
    </citation>
    <scope>NUCLEOTIDE SEQUENCE</scope>
</reference>
<accession>A0AAX7TCG7</accession>
<dbReference type="GO" id="GO:0005886">
    <property type="term" value="C:plasma membrane"/>
    <property type="evidence" value="ECO:0007669"/>
    <property type="project" value="TreeGrafter"/>
</dbReference>
<dbReference type="SUPFAM" id="SSF51695">
    <property type="entry name" value="PLC-like phosphodiesterases"/>
    <property type="match status" value="1"/>
</dbReference>
<dbReference type="GO" id="GO:0070291">
    <property type="term" value="P:N-acylethanolamine metabolic process"/>
    <property type="evidence" value="ECO:0007669"/>
    <property type="project" value="TreeGrafter"/>
</dbReference>
<dbReference type="Pfam" id="PF03009">
    <property type="entry name" value="GDPD"/>
    <property type="match status" value="1"/>
</dbReference>
<sequence>MLQLGDEATLYSLIFVGILLGTRSPVWTVIITASLCLFLAMFRFPQVPSSRTQKVLHPVKGTAGTGKVSVIAHRGGGHDAPENTIASILEASKNGATGVELDLEFSADGVPILMHDETVDRTTSGSGFLSKMKMSELAKLDAAAKHRLRDKFAGEKIPTLEEAVEECIKLQLTIYFDVKGHPDEAAAALKELYKKYPVLYNSSIVCSFEPKVIYRMRQSDPDVVTALTHRPWSLSRFGDGAPRFSSLWKHHWMTVMDILLDWAHHNVLWKLCGVSAFLIQKNFVSQPDEHHSPIVCPVCRDYVQYWAQRGVEVVAWTVNTQVEKEYYQEVLKVNYITDSMVEDCDPHY</sequence>
<dbReference type="GeneTree" id="ENSGT00510000047820"/>
<dbReference type="Gene3D" id="3.20.20.190">
    <property type="entry name" value="Phosphatidylinositol (PI) phosphodiesterase"/>
    <property type="match status" value="1"/>
</dbReference>
<proteinExistence type="inferred from homology"/>
<dbReference type="GO" id="GO:0008889">
    <property type="term" value="F:glycerophosphodiester phosphodiesterase activity"/>
    <property type="evidence" value="ECO:0007669"/>
    <property type="project" value="TreeGrafter"/>
</dbReference>
<dbReference type="GO" id="GO:0006580">
    <property type="term" value="P:ethanolamine metabolic process"/>
    <property type="evidence" value="ECO:0007669"/>
    <property type="project" value="TreeGrafter"/>
</dbReference>
<protein>
    <recommendedName>
        <fullName evidence="2">GP-PDE domain-containing protein</fullName>
    </recommendedName>
</protein>
<reference evidence="3" key="4">
    <citation type="submission" date="2025-09" db="UniProtKB">
        <authorList>
            <consortium name="Ensembl"/>
        </authorList>
    </citation>
    <scope>IDENTIFICATION</scope>
</reference>
<reference evidence="3" key="3">
    <citation type="submission" date="2025-08" db="UniProtKB">
        <authorList>
            <consortium name="Ensembl"/>
        </authorList>
    </citation>
    <scope>IDENTIFICATION</scope>
</reference>
<evidence type="ECO:0000256" key="1">
    <source>
        <dbReference type="ARBA" id="ARBA00007277"/>
    </source>
</evidence>
<dbReference type="PANTHER" id="PTHR46320:SF1">
    <property type="entry name" value="GLYCEROPHOSPHODIESTER PHOSPHODIESTERASE 1"/>
    <property type="match status" value="1"/>
</dbReference>
<name>A0AAX7TCG7_ASTCA</name>
<dbReference type="PROSITE" id="PS51704">
    <property type="entry name" value="GP_PDE"/>
    <property type="match status" value="1"/>
</dbReference>
<evidence type="ECO:0000313" key="3">
    <source>
        <dbReference type="Ensembl" id="ENSACLP00000053980.1"/>
    </source>
</evidence>
<evidence type="ECO:0000259" key="2">
    <source>
        <dbReference type="PROSITE" id="PS51704"/>
    </source>
</evidence>